<evidence type="ECO:0000256" key="3">
    <source>
        <dbReference type="ARBA" id="ARBA00022679"/>
    </source>
</evidence>
<gene>
    <name evidence="9" type="ORF">QEG99_01580</name>
</gene>
<accession>A0ABY8LXF9</accession>
<dbReference type="Gene3D" id="3.30.1360.60">
    <property type="entry name" value="Glucose permease domain IIB"/>
    <property type="match status" value="1"/>
</dbReference>
<keyword evidence="4" id="KW-0598">Phosphotransferase system</keyword>
<evidence type="ECO:0000256" key="7">
    <source>
        <dbReference type="SAM" id="Phobius"/>
    </source>
</evidence>
<dbReference type="Proteomes" id="UP001179842">
    <property type="component" value="Chromosome"/>
</dbReference>
<evidence type="ECO:0000256" key="5">
    <source>
        <dbReference type="ARBA" id="ARBA00022777"/>
    </source>
</evidence>
<comment type="caution">
    <text evidence="6">Lacks conserved residue(s) required for the propagation of feature annotation.</text>
</comment>
<keyword evidence="7" id="KW-0472">Membrane</keyword>
<evidence type="ECO:0000256" key="2">
    <source>
        <dbReference type="ARBA" id="ARBA00022597"/>
    </source>
</evidence>
<organism evidence="9 10">
    <name type="scientific">Mesomycoplasma lagogenitalium</name>
    <dbReference type="NCBI Taxonomy" id="171286"/>
    <lineage>
        <taxon>Bacteria</taxon>
        <taxon>Bacillati</taxon>
        <taxon>Mycoplasmatota</taxon>
        <taxon>Mycoplasmoidales</taxon>
        <taxon>Metamycoplasmataceae</taxon>
        <taxon>Mesomycoplasma</taxon>
    </lineage>
</organism>
<dbReference type="InterPro" id="IPR050558">
    <property type="entry name" value="PTS_Sugar-Specific_Components"/>
</dbReference>
<keyword evidence="2" id="KW-0762">Sugar transport</keyword>
<feature type="domain" description="PTS EIIB type-1" evidence="8">
    <location>
        <begin position="43"/>
        <end position="121"/>
    </location>
</feature>
<dbReference type="SUPFAM" id="SSF55604">
    <property type="entry name" value="Glucose permease domain IIB"/>
    <property type="match status" value="1"/>
</dbReference>
<dbReference type="RefSeq" id="WP_280102259.1">
    <property type="nucleotide sequence ID" value="NZ_CP122979.1"/>
</dbReference>
<keyword evidence="10" id="KW-1185">Reference proteome</keyword>
<keyword evidence="7" id="KW-1133">Transmembrane helix</keyword>
<dbReference type="EMBL" id="CP122979">
    <property type="protein sequence ID" value="WGI36956.1"/>
    <property type="molecule type" value="Genomic_DNA"/>
</dbReference>
<keyword evidence="1" id="KW-0813">Transport</keyword>
<dbReference type="InterPro" id="IPR001996">
    <property type="entry name" value="PTS_IIB_1"/>
</dbReference>
<evidence type="ECO:0000259" key="8">
    <source>
        <dbReference type="PROSITE" id="PS51098"/>
    </source>
</evidence>
<sequence>MKNKDKILIVFLTIITLGFIWIYWKQKAKNNKENELSKTTKMVVDLDKLIENLGGKTNIDSLTNSHKRVKLYLNDSKKVNANEVQNMKGISGTLVSSKYIEIIVGNVAEHLANEVKRKLEK</sequence>
<proteinExistence type="predicted"/>
<dbReference type="PANTHER" id="PTHR30175">
    <property type="entry name" value="PHOSPHOTRANSFERASE SYSTEM TRANSPORT PROTEIN"/>
    <property type="match status" value="1"/>
</dbReference>
<dbReference type="PANTHER" id="PTHR30175:SF1">
    <property type="entry name" value="PTS SYSTEM ARBUTIN-, CELLOBIOSE-, AND SALICIN-SPECIFIC EIIBC COMPONENT-RELATED"/>
    <property type="match status" value="1"/>
</dbReference>
<dbReference type="InterPro" id="IPR036878">
    <property type="entry name" value="Glu_permease_IIB"/>
</dbReference>
<protein>
    <submittedName>
        <fullName evidence="9">PTS transporter subunit EIIB</fullName>
    </submittedName>
</protein>
<evidence type="ECO:0000313" key="9">
    <source>
        <dbReference type="EMBL" id="WGI36956.1"/>
    </source>
</evidence>
<evidence type="ECO:0000256" key="6">
    <source>
        <dbReference type="PROSITE-ProRule" id="PRU00421"/>
    </source>
</evidence>
<dbReference type="Pfam" id="PF00367">
    <property type="entry name" value="PTS_EIIB"/>
    <property type="match status" value="1"/>
</dbReference>
<evidence type="ECO:0000256" key="4">
    <source>
        <dbReference type="ARBA" id="ARBA00022683"/>
    </source>
</evidence>
<evidence type="ECO:0000256" key="1">
    <source>
        <dbReference type="ARBA" id="ARBA00022448"/>
    </source>
</evidence>
<keyword evidence="7" id="KW-0812">Transmembrane</keyword>
<keyword evidence="3" id="KW-0808">Transferase</keyword>
<reference evidence="9" key="1">
    <citation type="submission" date="2023-04" db="EMBL/GenBank/DDBJ databases">
        <title>Completed genome of Mycoplasma lagogenitalium type strain 12MS.</title>
        <authorList>
            <person name="Spergser J."/>
        </authorList>
    </citation>
    <scope>NUCLEOTIDE SEQUENCE</scope>
    <source>
        <strain evidence="9">12MS</strain>
    </source>
</reference>
<name>A0ABY8LXF9_9BACT</name>
<keyword evidence="5" id="KW-0418">Kinase</keyword>
<dbReference type="PROSITE" id="PS51098">
    <property type="entry name" value="PTS_EIIB_TYPE_1"/>
    <property type="match status" value="1"/>
</dbReference>
<evidence type="ECO:0000313" key="10">
    <source>
        <dbReference type="Proteomes" id="UP001179842"/>
    </source>
</evidence>
<feature type="transmembrane region" description="Helical" evidence="7">
    <location>
        <begin position="7"/>
        <end position="24"/>
    </location>
</feature>
<dbReference type="InterPro" id="IPR018113">
    <property type="entry name" value="PTrfase_EIIB_Cys"/>
</dbReference>